<dbReference type="HAMAP" id="MF_01148">
    <property type="entry name" value="Lnt"/>
    <property type="match status" value="1"/>
</dbReference>
<evidence type="ECO:0000256" key="4">
    <source>
        <dbReference type="ARBA" id="ARBA00022679"/>
    </source>
</evidence>
<feature type="domain" description="CN hydrolase" evidence="10">
    <location>
        <begin position="234"/>
        <end position="483"/>
    </location>
</feature>
<accession>A0A1I3QLU9</accession>
<dbReference type="PANTHER" id="PTHR38686">
    <property type="entry name" value="APOLIPOPROTEIN N-ACYLTRANSFERASE"/>
    <property type="match status" value="1"/>
</dbReference>
<feature type="transmembrane region" description="Helical" evidence="9">
    <location>
        <begin position="96"/>
        <end position="118"/>
    </location>
</feature>
<evidence type="ECO:0000256" key="2">
    <source>
        <dbReference type="ARBA" id="ARBA00010065"/>
    </source>
</evidence>
<organism evidence="11 12">
    <name type="scientific">Desulfomicrobium apsheronum</name>
    <dbReference type="NCBI Taxonomy" id="52560"/>
    <lineage>
        <taxon>Bacteria</taxon>
        <taxon>Pseudomonadati</taxon>
        <taxon>Thermodesulfobacteriota</taxon>
        <taxon>Desulfovibrionia</taxon>
        <taxon>Desulfovibrionales</taxon>
        <taxon>Desulfomicrobiaceae</taxon>
        <taxon>Desulfomicrobium</taxon>
    </lineage>
</organism>
<evidence type="ECO:0000256" key="1">
    <source>
        <dbReference type="ARBA" id="ARBA00004651"/>
    </source>
</evidence>
<evidence type="ECO:0000256" key="7">
    <source>
        <dbReference type="ARBA" id="ARBA00023136"/>
    </source>
</evidence>
<dbReference type="InterPro" id="IPR045378">
    <property type="entry name" value="LNT_N"/>
</dbReference>
<gene>
    <name evidence="9" type="primary">lnt</name>
    <name evidence="11" type="ORF">SAMN04488082_102361</name>
</gene>
<comment type="function">
    <text evidence="9">Catalyzes the phospholipid dependent N-acylation of the N-terminal cysteine of apolipoprotein, the last step in lipoprotein maturation.</text>
</comment>
<proteinExistence type="inferred from homology"/>
<feature type="transmembrane region" description="Helical" evidence="9">
    <location>
        <begin position="130"/>
        <end position="149"/>
    </location>
</feature>
<evidence type="ECO:0000313" key="12">
    <source>
        <dbReference type="Proteomes" id="UP000198635"/>
    </source>
</evidence>
<dbReference type="Gene3D" id="3.60.110.10">
    <property type="entry name" value="Carbon-nitrogen hydrolase"/>
    <property type="match status" value="1"/>
</dbReference>
<evidence type="ECO:0000256" key="3">
    <source>
        <dbReference type="ARBA" id="ARBA00022475"/>
    </source>
</evidence>
<dbReference type="PANTHER" id="PTHR38686:SF1">
    <property type="entry name" value="APOLIPOPROTEIN N-ACYLTRANSFERASE"/>
    <property type="match status" value="1"/>
</dbReference>
<sequence>MSNKSNGSSSQSQCHDSLLNRFGPMGMALAGTWFGFANPLLHFPMAILLLPAALILSALWAQSHAQAFKNGFLTALPGYAASLYWLAIPVHDHGGLPWVLALPCPVLVGALLAAYAGLFCMGVHLIKPQIFQPLAMLTLGLLWASLELVRNHFLTGFSWLTLAQAMAPWPTTLGLAAWVGGFGISGLIVCVSHSLLIGNSATRVAILPLIGLCLLPGLTSSPRNPEATASVSMIQGNIDQGLKWDVGMQADILKTYLDLSFKAVAENAPDLVVWPETAMPFYFQDPSDLTTNMRLGVARMQVPVLAGAPAYSIPMEPDAPSYVLHNRAYLLGANGEPLAAYDKEHLVPFGEYVPLGKWLPFITKLVPGQFEFRPGRNTEPLQSGPMAMGLLICYEAIFPELAQRQVELGANVLVNISNDAWFGHSSAPWQHLHLSVLRAVEQNRAIIRSTNSGVSAFIGPDGSLRGPTTLFSTKIAHDPAIPLLTEKTFYHEHFYLIHMAFPILTIAFLWVLWRAGRQTHT</sequence>
<feature type="transmembrane region" description="Helical" evidence="9">
    <location>
        <begin position="494"/>
        <end position="513"/>
    </location>
</feature>
<dbReference type="RefSeq" id="WP_092372813.1">
    <property type="nucleotide sequence ID" value="NZ_FORX01000002.1"/>
</dbReference>
<dbReference type="STRING" id="52560.SAMN04488082_102361"/>
<comment type="catalytic activity">
    <reaction evidence="9">
        <text>N-terminal S-1,2-diacyl-sn-glyceryl-L-cysteinyl-[lipoprotein] + a glycerophospholipid = N-acyl-S-1,2-diacyl-sn-glyceryl-L-cysteinyl-[lipoprotein] + a 2-acyl-sn-glycero-3-phospholipid + H(+)</text>
        <dbReference type="Rhea" id="RHEA:48228"/>
        <dbReference type="Rhea" id="RHEA-COMP:14681"/>
        <dbReference type="Rhea" id="RHEA-COMP:14684"/>
        <dbReference type="ChEBI" id="CHEBI:15378"/>
        <dbReference type="ChEBI" id="CHEBI:136912"/>
        <dbReference type="ChEBI" id="CHEBI:140656"/>
        <dbReference type="ChEBI" id="CHEBI:140657"/>
        <dbReference type="ChEBI" id="CHEBI:140660"/>
        <dbReference type="EC" id="2.3.1.269"/>
    </reaction>
</comment>
<evidence type="ECO:0000256" key="9">
    <source>
        <dbReference type="HAMAP-Rule" id="MF_01148"/>
    </source>
</evidence>
<keyword evidence="6 9" id="KW-1133">Transmembrane helix</keyword>
<dbReference type="GO" id="GO:0005886">
    <property type="term" value="C:plasma membrane"/>
    <property type="evidence" value="ECO:0007669"/>
    <property type="project" value="UniProtKB-SubCell"/>
</dbReference>
<feature type="transmembrane region" description="Helical" evidence="9">
    <location>
        <begin position="169"/>
        <end position="189"/>
    </location>
</feature>
<dbReference type="EC" id="2.3.1.269" evidence="9"/>
<protein>
    <recommendedName>
        <fullName evidence="9">Apolipoprotein N-acyltransferase</fullName>
        <shortName evidence="9">ALP N-acyltransferase</shortName>
        <ecNumber evidence="9">2.3.1.269</ecNumber>
    </recommendedName>
</protein>
<comment type="subcellular location">
    <subcellularLocation>
        <location evidence="1 9">Cell membrane</location>
        <topology evidence="1 9">Multi-pass membrane protein</topology>
    </subcellularLocation>
</comment>
<dbReference type="NCBIfam" id="TIGR00546">
    <property type="entry name" value="lnt"/>
    <property type="match status" value="1"/>
</dbReference>
<comment type="similarity">
    <text evidence="2 9">Belongs to the CN hydrolase family. Apolipoprotein N-acyltransferase subfamily.</text>
</comment>
<keyword evidence="11" id="KW-0449">Lipoprotein</keyword>
<dbReference type="InterPro" id="IPR003010">
    <property type="entry name" value="C-N_Hydrolase"/>
</dbReference>
<keyword evidence="7 9" id="KW-0472">Membrane</keyword>
<keyword evidence="4 9" id="KW-0808">Transferase</keyword>
<dbReference type="PROSITE" id="PS50263">
    <property type="entry name" value="CN_HYDROLASE"/>
    <property type="match status" value="1"/>
</dbReference>
<evidence type="ECO:0000256" key="8">
    <source>
        <dbReference type="ARBA" id="ARBA00023315"/>
    </source>
</evidence>
<dbReference type="Proteomes" id="UP000198635">
    <property type="component" value="Unassembled WGS sequence"/>
</dbReference>
<dbReference type="SUPFAM" id="SSF56317">
    <property type="entry name" value="Carbon-nitrogen hydrolase"/>
    <property type="match status" value="1"/>
</dbReference>
<dbReference type="Pfam" id="PF00795">
    <property type="entry name" value="CN_hydrolase"/>
    <property type="match status" value="1"/>
</dbReference>
<keyword evidence="3 9" id="KW-1003">Cell membrane</keyword>
<dbReference type="GO" id="GO:0016410">
    <property type="term" value="F:N-acyltransferase activity"/>
    <property type="evidence" value="ECO:0007669"/>
    <property type="project" value="UniProtKB-UniRule"/>
</dbReference>
<dbReference type="GO" id="GO:0042158">
    <property type="term" value="P:lipoprotein biosynthetic process"/>
    <property type="evidence" value="ECO:0007669"/>
    <property type="project" value="UniProtKB-UniRule"/>
</dbReference>
<dbReference type="UniPathway" id="UPA00666"/>
<dbReference type="InterPro" id="IPR036526">
    <property type="entry name" value="C-N_Hydrolase_sf"/>
</dbReference>
<keyword evidence="8 9" id="KW-0012">Acyltransferase</keyword>
<feature type="transmembrane region" description="Helical" evidence="9">
    <location>
        <begin position="41"/>
        <end position="60"/>
    </location>
</feature>
<evidence type="ECO:0000256" key="5">
    <source>
        <dbReference type="ARBA" id="ARBA00022692"/>
    </source>
</evidence>
<feature type="transmembrane region" description="Helical" evidence="9">
    <location>
        <begin position="72"/>
        <end position="90"/>
    </location>
</feature>
<dbReference type="AlphaFoldDB" id="A0A1I3QLU9"/>
<dbReference type="OrthoDB" id="9804277at2"/>
<evidence type="ECO:0000259" key="10">
    <source>
        <dbReference type="PROSITE" id="PS50263"/>
    </source>
</evidence>
<dbReference type="InterPro" id="IPR004563">
    <property type="entry name" value="Apolipo_AcylTrfase"/>
</dbReference>
<comment type="pathway">
    <text evidence="9">Protein modification; lipoprotein biosynthesis (N-acyl transfer).</text>
</comment>
<evidence type="ECO:0000313" key="11">
    <source>
        <dbReference type="EMBL" id="SFJ34211.1"/>
    </source>
</evidence>
<dbReference type="CDD" id="cd07571">
    <property type="entry name" value="ALP_N-acyl_transferase"/>
    <property type="match status" value="1"/>
</dbReference>
<dbReference type="EMBL" id="FORX01000002">
    <property type="protein sequence ID" value="SFJ34211.1"/>
    <property type="molecule type" value="Genomic_DNA"/>
</dbReference>
<dbReference type="Pfam" id="PF20154">
    <property type="entry name" value="LNT_N"/>
    <property type="match status" value="1"/>
</dbReference>
<keyword evidence="12" id="KW-1185">Reference proteome</keyword>
<name>A0A1I3QLU9_9BACT</name>
<keyword evidence="5 9" id="KW-0812">Transmembrane</keyword>
<reference evidence="12" key="1">
    <citation type="submission" date="2016-10" db="EMBL/GenBank/DDBJ databases">
        <authorList>
            <person name="Varghese N."/>
            <person name="Submissions S."/>
        </authorList>
    </citation>
    <scope>NUCLEOTIDE SEQUENCE [LARGE SCALE GENOMIC DNA]</scope>
    <source>
        <strain evidence="12">DSM 5918</strain>
    </source>
</reference>
<evidence type="ECO:0000256" key="6">
    <source>
        <dbReference type="ARBA" id="ARBA00022989"/>
    </source>
</evidence>